<gene>
    <name evidence="1" type="ORF">DSO57_1000013</name>
</gene>
<evidence type="ECO:0000313" key="1">
    <source>
        <dbReference type="EMBL" id="KAJ9063420.1"/>
    </source>
</evidence>
<reference evidence="1" key="1">
    <citation type="submission" date="2022-04" db="EMBL/GenBank/DDBJ databases">
        <title>Genome of the entomopathogenic fungus Entomophthora muscae.</title>
        <authorList>
            <person name="Elya C."/>
            <person name="Lovett B.R."/>
            <person name="Lee E."/>
            <person name="Macias A.M."/>
            <person name="Hajek A.E."/>
            <person name="De Bivort B.L."/>
            <person name="Kasson M.T."/>
            <person name="De Fine Licht H.H."/>
            <person name="Stajich J.E."/>
        </authorList>
    </citation>
    <scope>NUCLEOTIDE SEQUENCE</scope>
    <source>
        <strain evidence="1">Berkeley</strain>
    </source>
</reference>
<proteinExistence type="predicted"/>
<name>A0ACC2SM71_9FUNG</name>
<organism evidence="1 2">
    <name type="scientific">Entomophthora muscae</name>
    <dbReference type="NCBI Taxonomy" id="34485"/>
    <lineage>
        <taxon>Eukaryota</taxon>
        <taxon>Fungi</taxon>
        <taxon>Fungi incertae sedis</taxon>
        <taxon>Zoopagomycota</taxon>
        <taxon>Entomophthoromycotina</taxon>
        <taxon>Entomophthoromycetes</taxon>
        <taxon>Entomophthorales</taxon>
        <taxon>Entomophthoraceae</taxon>
        <taxon>Entomophthora</taxon>
    </lineage>
</organism>
<dbReference type="Proteomes" id="UP001165960">
    <property type="component" value="Unassembled WGS sequence"/>
</dbReference>
<protein>
    <submittedName>
        <fullName evidence="1">Uncharacterized protein</fullName>
    </submittedName>
</protein>
<accession>A0ACC2SM71</accession>
<dbReference type="EMBL" id="QTSX02004971">
    <property type="protein sequence ID" value="KAJ9063420.1"/>
    <property type="molecule type" value="Genomic_DNA"/>
</dbReference>
<evidence type="ECO:0000313" key="2">
    <source>
        <dbReference type="Proteomes" id="UP001165960"/>
    </source>
</evidence>
<comment type="caution">
    <text evidence="1">The sequence shown here is derived from an EMBL/GenBank/DDBJ whole genome shotgun (WGS) entry which is preliminary data.</text>
</comment>
<sequence>MKIPSIKVLKFGKKEAVLDTPPRESHESDESKSSDCSDESILRNIPEKVGTLELSRLYHTVKKPPTFLPMPKAHRHFPSQPTPLNEAAKFLTTEFPQPALPGVTRPFRILAIDGGGVRGILPAAILRQLEVEAGKPISEMFDLIAGTSTGAILATMLALPESKGSTKPKFSANDGVGLYLDRCPEIFHTTLLRRIKTLSGLASAQYSGACKRKVLEEYMGDTRISDLLVDIIVPSFDIREGRPYFFKSSKARRDPKCDYLLTDVLDATSSAPTYFAPHKVEGYDAPKEFGYRSFVDGALTANSPALCALAEAYRNYGADPANTVLVSLGCGASEVGVDHEVAKHWGGLSWAPFFPNVMLSSSVNTVHYQLAHVVPPAHYFRVQTDIPAAHADIDNVTKSNLNWLADHGSSVASACRSQLKNLATLLHELDAGPFKKFADPMPTPDSSIVQTSPLDSFLL</sequence>
<keyword evidence="2" id="KW-1185">Reference proteome</keyword>